<name>A0A6G3MJ70_HENSL</name>
<keyword evidence="4 5" id="KW-0440">LIM domain</keyword>
<dbReference type="GO" id="GO:0046872">
    <property type="term" value="F:metal ion binding"/>
    <property type="evidence" value="ECO:0007669"/>
    <property type="project" value="UniProtKB-KW"/>
</dbReference>
<dbReference type="PROSITE" id="PS00478">
    <property type="entry name" value="LIM_DOMAIN_1"/>
    <property type="match status" value="1"/>
</dbReference>
<accession>A0A6G3MJ70</accession>
<keyword evidence="2" id="KW-0677">Repeat</keyword>
<keyword evidence="3 5" id="KW-0862">Zinc</keyword>
<dbReference type="PROSITE" id="PS50023">
    <property type="entry name" value="LIM_DOMAIN_2"/>
    <property type="match status" value="2"/>
</dbReference>
<dbReference type="AlphaFoldDB" id="A0A6G3MJ70"/>
<evidence type="ECO:0000256" key="3">
    <source>
        <dbReference type="ARBA" id="ARBA00022833"/>
    </source>
</evidence>
<protein>
    <submittedName>
        <fullName evidence="7">Four and a half LIM domains protein 3 (Trinotate prediction)</fullName>
    </submittedName>
</protein>
<organism evidence="7">
    <name type="scientific">Henneguya salminicola</name>
    <name type="common">Myxosporean</name>
    <dbReference type="NCBI Taxonomy" id="69463"/>
    <lineage>
        <taxon>Eukaryota</taxon>
        <taxon>Metazoa</taxon>
        <taxon>Cnidaria</taxon>
        <taxon>Myxozoa</taxon>
        <taxon>Myxosporea</taxon>
        <taxon>Bivalvulida</taxon>
        <taxon>Platysporina</taxon>
        <taxon>Myxobolidae</taxon>
        <taxon>Henneguya</taxon>
    </lineage>
</organism>
<reference evidence="7" key="1">
    <citation type="submission" date="2018-11" db="EMBL/GenBank/DDBJ databases">
        <title>Henneguya salminicola genome and transcriptome.</title>
        <authorList>
            <person name="Yahalomi D."/>
            <person name="Atkinson S.D."/>
            <person name="Neuhof M."/>
            <person name="Chang E.S."/>
            <person name="Philippe H."/>
            <person name="Cartwright P."/>
            <person name="Bartholomew J.L."/>
            <person name="Huchon D."/>
        </authorList>
    </citation>
    <scope>NUCLEOTIDE SEQUENCE</scope>
    <source>
        <strain evidence="7">Hz1</strain>
        <tissue evidence="7">Whole</tissue>
    </source>
</reference>
<evidence type="ECO:0000256" key="1">
    <source>
        <dbReference type="ARBA" id="ARBA00022723"/>
    </source>
</evidence>
<evidence type="ECO:0000256" key="2">
    <source>
        <dbReference type="ARBA" id="ARBA00022737"/>
    </source>
</evidence>
<feature type="domain" description="LIM zinc-binding" evidence="6">
    <location>
        <begin position="25"/>
        <end position="82"/>
    </location>
</feature>
<feature type="domain" description="LIM zinc-binding" evidence="6">
    <location>
        <begin position="83"/>
        <end position="143"/>
    </location>
</feature>
<keyword evidence="1 5" id="KW-0479">Metal-binding</keyword>
<dbReference type="Gene3D" id="2.10.110.10">
    <property type="entry name" value="Cysteine Rich Protein"/>
    <property type="match status" value="3"/>
</dbReference>
<dbReference type="PANTHER" id="PTHR24205:SF16">
    <property type="entry name" value="GH01042P-RELATED"/>
    <property type="match status" value="1"/>
</dbReference>
<evidence type="ECO:0000259" key="6">
    <source>
        <dbReference type="PROSITE" id="PS50023"/>
    </source>
</evidence>
<evidence type="ECO:0000313" key="7">
    <source>
        <dbReference type="EMBL" id="NDJ94023.1"/>
    </source>
</evidence>
<proteinExistence type="predicted"/>
<dbReference type="InterPro" id="IPR001781">
    <property type="entry name" value="Znf_LIM"/>
</dbReference>
<sequence length="197" mass="23049">MSDKINFKAFALDFIEKLNNFDKIDICAKCEQQINNKESCYYEGILYHRSCLACMSCNATLPEQFTIKDGNMLCNLCFQNSKPICYVCKNIINEPKFAHFKDQYLHINCFRCNDCSTTLENSSYYEEGDHIICSECFVKKHSLKCQKCKNYIGNEKTSSTTSFYRVSDLVFHQKCFFCQVMKSYYVKIDLQFSINSQ</sequence>
<dbReference type="PANTHER" id="PTHR24205">
    <property type="entry name" value="FOUR AND A HALF LIM DOMAINS PROTEIN"/>
    <property type="match status" value="1"/>
</dbReference>
<dbReference type="SUPFAM" id="SSF57716">
    <property type="entry name" value="Glucocorticoid receptor-like (DNA-binding domain)"/>
    <property type="match status" value="2"/>
</dbReference>
<dbReference type="EMBL" id="GHBP01006105">
    <property type="protein sequence ID" value="NDJ94023.1"/>
    <property type="molecule type" value="Transcribed_RNA"/>
</dbReference>
<dbReference type="SMART" id="SM00132">
    <property type="entry name" value="LIM"/>
    <property type="match status" value="2"/>
</dbReference>
<evidence type="ECO:0000256" key="4">
    <source>
        <dbReference type="ARBA" id="ARBA00023038"/>
    </source>
</evidence>
<evidence type="ECO:0000256" key="5">
    <source>
        <dbReference type="PROSITE-ProRule" id="PRU00125"/>
    </source>
</evidence>
<dbReference type="CDD" id="cd08368">
    <property type="entry name" value="LIM"/>
    <property type="match status" value="2"/>
</dbReference>
<dbReference type="Pfam" id="PF00412">
    <property type="entry name" value="LIM"/>
    <property type="match status" value="2"/>
</dbReference>